<reference evidence="1 2" key="1">
    <citation type="submission" date="2013-12" db="EMBL/GenBank/DDBJ databases">
        <title>Annotation of the Bibersteinia trehalosi USDA-ARS-USMARC-190 complete genome.</title>
        <authorList>
            <person name="Harhay G.P."/>
            <person name="McVey S."/>
            <person name="Clawson M.L."/>
            <person name="Bono J."/>
            <person name="Heaton M.P."/>
            <person name="Chitko-Mckown C.G."/>
            <person name="Harhay D.M."/>
            <person name="Smith T.P.L."/>
        </authorList>
    </citation>
    <scope>NUCLEOTIDE SEQUENCE [LARGE SCALE GENOMIC DNA]</scope>
    <source>
        <strain evidence="1 2">USDA-ARS-USMARC-190</strain>
    </source>
</reference>
<dbReference type="EMBL" id="CP006956">
    <property type="protein sequence ID" value="AHG86586.1"/>
    <property type="molecule type" value="Genomic_DNA"/>
</dbReference>
<dbReference type="AlphaFoldDB" id="W0R721"/>
<dbReference type="PATRIC" id="fig|1263832.3.peg.1349"/>
<dbReference type="KEGG" id="btra:F544_13580"/>
<dbReference type="HOGENOM" id="CLU_3096060_0_0_6"/>
<gene>
    <name evidence="1" type="ORF">F544_13580</name>
</gene>
<sequence length="51" mass="5904">MIAIPHQQSQSEFRIMLWGDQQNSFPAPNRSLIDDKADSVFRFVLAIRSLK</sequence>
<protein>
    <submittedName>
        <fullName evidence="1">Acyl-CoA dehydrogenase</fullName>
    </submittedName>
</protein>
<accession>W0R721</accession>
<evidence type="ECO:0000313" key="1">
    <source>
        <dbReference type="EMBL" id="AHG86586.1"/>
    </source>
</evidence>
<name>W0R721_BIBTR</name>
<evidence type="ECO:0000313" key="2">
    <source>
        <dbReference type="Proteomes" id="UP000019086"/>
    </source>
</evidence>
<organism evidence="1 2">
    <name type="scientific">Bibersteinia trehalosi USDA-ARS-USMARC-190</name>
    <dbReference type="NCBI Taxonomy" id="1263832"/>
    <lineage>
        <taxon>Bacteria</taxon>
        <taxon>Pseudomonadati</taxon>
        <taxon>Pseudomonadota</taxon>
        <taxon>Gammaproteobacteria</taxon>
        <taxon>Pasteurellales</taxon>
        <taxon>Pasteurellaceae</taxon>
        <taxon>Bibersteinia</taxon>
    </lineage>
</organism>
<proteinExistence type="predicted"/>
<dbReference type="Proteomes" id="UP000019086">
    <property type="component" value="Chromosome"/>
</dbReference>